<keyword evidence="4" id="KW-0805">Transcription regulation</keyword>
<evidence type="ECO:0000256" key="2">
    <source>
        <dbReference type="ARBA" id="ARBA00010610"/>
    </source>
</evidence>
<dbReference type="Gene3D" id="4.10.430.10">
    <property type="entry name" value="Histone-like protein H-NS, C-terminal domain"/>
    <property type="match status" value="1"/>
</dbReference>
<dbReference type="GO" id="GO:0046983">
    <property type="term" value="F:protein dimerization activity"/>
    <property type="evidence" value="ECO:0007669"/>
    <property type="project" value="InterPro"/>
</dbReference>
<keyword evidence="6" id="KW-0804">Transcription</keyword>
<protein>
    <recommendedName>
        <fullName evidence="7">DNA-binding protein</fullName>
    </recommendedName>
</protein>
<dbReference type="Gene3D" id="1.10.287.1050">
    <property type="entry name" value="H-NS histone-like proteins"/>
    <property type="match status" value="1"/>
</dbReference>
<dbReference type="FunFam" id="1.10.287.1050:FF:000001">
    <property type="entry name" value="DNA-binding protein"/>
    <property type="match status" value="1"/>
</dbReference>
<dbReference type="GO" id="GO:0032993">
    <property type="term" value="C:protein-DNA complex"/>
    <property type="evidence" value="ECO:0007669"/>
    <property type="project" value="TreeGrafter"/>
</dbReference>
<dbReference type="GO" id="GO:0005829">
    <property type="term" value="C:cytosol"/>
    <property type="evidence" value="ECO:0007669"/>
    <property type="project" value="TreeGrafter"/>
</dbReference>
<dbReference type="GO" id="GO:0003680">
    <property type="term" value="F:minor groove of adenine-thymine-rich DNA binding"/>
    <property type="evidence" value="ECO:0007669"/>
    <property type="project" value="TreeGrafter"/>
</dbReference>
<dbReference type="Pfam" id="PF22470">
    <property type="entry name" value="Histone_HNS_N"/>
    <property type="match status" value="1"/>
</dbReference>
<evidence type="ECO:0000313" key="9">
    <source>
        <dbReference type="EMBL" id="VFP81805.1"/>
    </source>
</evidence>
<feature type="domain" description="DNA-binding protein H-NS-like C-terminal" evidence="8">
    <location>
        <begin position="87"/>
        <end position="135"/>
    </location>
</feature>
<accession>A0A451D7R8</accession>
<sequence>MSTSLKILNKIRTLRVQAREFSLETLEDMLMKLELVVNERREEESQVRLESEERLRKLEKYREMLITDGINPSELLSNTSCSQTLSKTKRAVRPAKYVYIDNKGEKKTWTGQGRTPTIIRYAMERYGKNLEDFLL</sequence>
<dbReference type="InterPro" id="IPR037150">
    <property type="entry name" value="H-NS_C_dom_sf"/>
</dbReference>
<dbReference type="GO" id="GO:0001217">
    <property type="term" value="F:DNA-binding transcription repressor activity"/>
    <property type="evidence" value="ECO:0007669"/>
    <property type="project" value="TreeGrafter"/>
</dbReference>
<dbReference type="OrthoDB" id="6088948at2"/>
<dbReference type="GO" id="GO:0030527">
    <property type="term" value="F:structural constituent of chromatin"/>
    <property type="evidence" value="ECO:0007669"/>
    <property type="project" value="InterPro"/>
</dbReference>
<dbReference type="RefSeq" id="WP_157992456.1">
    <property type="nucleotide sequence ID" value="NZ_LR217713.1"/>
</dbReference>
<dbReference type="InterPro" id="IPR027454">
    <property type="entry name" value="Histone_HNS_N"/>
</dbReference>
<keyword evidence="3" id="KW-0963">Cytoplasm</keyword>
<keyword evidence="5 7" id="KW-0238">DNA-binding</keyword>
<dbReference type="GO" id="GO:0000976">
    <property type="term" value="F:transcription cis-regulatory region binding"/>
    <property type="evidence" value="ECO:0007669"/>
    <property type="project" value="TreeGrafter"/>
</dbReference>
<evidence type="ECO:0000256" key="4">
    <source>
        <dbReference type="ARBA" id="ARBA00023015"/>
    </source>
</evidence>
<dbReference type="Proteomes" id="UP000294441">
    <property type="component" value="Chromosome 1"/>
</dbReference>
<evidence type="ECO:0000313" key="10">
    <source>
        <dbReference type="Proteomes" id="UP000294441"/>
    </source>
</evidence>
<evidence type="ECO:0000256" key="3">
    <source>
        <dbReference type="ARBA" id="ARBA00022490"/>
    </source>
</evidence>
<gene>
    <name evidence="9" type="primary">hns</name>
    <name evidence="9" type="ORF">ERCICURV3402_135</name>
</gene>
<comment type="similarity">
    <text evidence="2 7">Belongs to the histone-like protein H-NS family.</text>
</comment>
<reference evidence="9 10" key="1">
    <citation type="submission" date="2019-02" db="EMBL/GenBank/DDBJ databases">
        <authorList>
            <person name="Manzano-Marin A."/>
            <person name="Manzano-Marin A."/>
        </authorList>
    </citation>
    <scope>NUCLEOTIDE SEQUENCE [LARGE SCALE GENOMIC DNA]</scope>
    <source>
        <strain evidence="9 10">ErCicurvipes</strain>
    </source>
</reference>
<evidence type="ECO:0000256" key="7">
    <source>
        <dbReference type="PIRNR" id="PIRNR002096"/>
    </source>
</evidence>
<dbReference type="PANTHER" id="PTHR38097:SF1">
    <property type="entry name" value="DNA-BINDING PROTEIN H-NS"/>
    <property type="match status" value="1"/>
</dbReference>
<dbReference type="AlphaFoldDB" id="A0A451D7R8"/>
<dbReference type="GO" id="GO:0003681">
    <property type="term" value="F:bent DNA binding"/>
    <property type="evidence" value="ECO:0007669"/>
    <property type="project" value="TreeGrafter"/>
</dbReference>
<dbReference type="EMBL" id="LR217713">
    <property type="protein sequence ID" value="VFP81805.1"/>
    <property type="molecule type" value="Genomic_DNA"/>
</dbReference>
<dbReference type="GeneID" id="66304413"/>
<dbReference type="PANTHER" id="PTHR38097">
    <property type="match status" value="1"/>
</dbReference>
<evidence type="ECO:0000256" key="5">
    <source>
        <dbReference type="ARBA" id="ARBA00023125"/>
    </source>
</evidence>
<evidence type="ECO:0000256" key="6">
    <source>
        <dbReference type="ARBA" id="ARBA00023163"/>
    </source>
</evidence>
<dbReference type="SUPFAM" id="SSF81273">
    <property type="entry name" value="H-NS histone-like proteins"/>
    <property type="match status" value="2"/>
</dbReference>
<evidence type="ECO:0000256" key="1">
    <source>
        <dbReference type="ARBA" id="ARBA00004453"/>
    </source>
</evidence>
<proteinExistence type="inferred from homology"/>
<evidence type="ECO:0000259" key="8">
    <source>
        <dbReference type="SMART" id="SM00528"/>
    </source>
</evidence>
<dbReference type="FunFam" id="4.10.430.10:FF:000001">
    <property type="entry name" value="DNA-binding protein"/>
    <property type="match status" value="1"/>
</dbReference>
<dbReference type="PIRSF" id="PIRSF002096">
    <property type="entry name" value="HnS"/>
    <property type="match status" value="1"/>
</dbReference>
<dbReference type="InterPro" id="IPR001801">
    <property type="entry name" value="Histone_HNS"/>
</dbReference>
<comment type="subcellular location">
    <subcellularLocation>
        <location evidence="1">Cytoplasm</location>
        <location evidence="1">Nucleoid</location>
    </subcellularLocation>
</comment>
<name>A0A451D7R8_9GAMM</name>
<organism evidence="9 10">
    <name type="scientific">Candidatus Erwinia haradaeae</name>
    <dbReference type="NCBI Taxonomy" id="1922217"/>
    <lineage>
        <taxon>Bacteria</taxon>
        <taxon>Pseudomonadati</taxon>
        <taxon>Pseudomonadota</taxon>
        <taxon>Gammaproteobacteria</taxon>
        <taxon>Enterobacterales</taxon>
        <taxon>Erwiniaceae</taxon>
        <taxon>Erwinia</taxon>
    </lineage>
</organism>
<dbReference type="GO" id="GO:0009295">
    <property type="term" value="C:nucleoid"/>
    <property type="evidence" value="ECO:0007669"/>
    <property type="project" value="UniProtKB-SubCell"/>
</dbReference>
<dbReference type="SMART" id="SM00528">
    <property type="entry name" value="HNS"/>
    <property type="match status" value="1"/>
</dbReference>
<dbReference type="Pfam" id="PF00816">
    <property type="entry name" value="Histone_HNS"/>
    <property type="match status" value="1"/>
</dbReference>
<dbReference type="InterPro" id="IPR054180">
    <property type="entry name" value="H-NS-like_N"/>
</dbReference>
<dbReference type="InterPro" id="IPR027444">
    <property type="entry name" value="H-NS_C_dom"/>
</dbReference>